<name>A0A7C9HPK4_9DEIO</name>
<comment type="caution">
    <text evidence="2">The sequence shown here is derived from an EMBL/GenBank/DDBJ whole genome shotgun (WGS) entry which is preliminary data.</text>
</comment>
<protein>
    <submittedName>
        <fullName evidence="2">Uncharacterized protein</fullName>
    </submittedName>
</protein>
<organism evidence="2 3">
    <name type="scientific">Deinococcus arboris</name>
    <dbReference type="NCBI Taxonomy" id="2682977"/>
    <lineage>
        <taxon>Bacteria</taxon>
        <taxon>Thermotogati</taxon>
        <taxon>Deinococcota</taxon>
        <taxon>Deinococci</taxon>
        <taxon>Deinococcales</taxon>
        <taxon>Deinococcaceae</taxon>
        <taxon>Deinococcus</taxon>
    </lineage>
</organism>
<evidence type="ECO:0000256" key="1">
    <source>
        <dbReference type="SAM" id="Phobius"/>
    </source>
</evidence>
<accession>A0A7C9HPK4</accession>
<keyword evidence="3" id="KW-1185">Reference proteome</keyword>
<feature type="transmembrane region" description="Helical" evidence="1">
    <location>
        <begin position="83"/>
        <end position="102"/>
    </location>
</feature>
<evidence type="ECO:0000313" key="3">
    <source>
        <dbReference type="Proteomes" id="UP000483286"/>
    </source>
</evidence>
<sequence length="389" mass="40496">MKVQTVATCQALNTYLRRATWGLPAPRRQELWDELEEHALTRAAQLGLHGFSSQDALTQAIRELGPPVRVGLGMAKVYAMPKLLLAAGTLAVALSAALYALAGGRDAVSLLPVLTQRPAKPTCVRGTVPTSPHIAVVSQQGNVTCYTFNQPGAYGGVFLSGTDLQRAITAQGGQVTLQNGHLTLSLPGQTTGGGSVSAFFSKDGVAYYDAASVVRSLRTPRPITLQGFRAPQLRVSGLTLQFGAPGTELGRAFYNPLGLDLAARLLRSGQAAVPVDPLPGEWVAAAPGQTSTGPLHAVQTGLPKGEVVMLMTKRDGQNYAVDTAEVQAGGLVQLQSHAATLRFVKDPGQLGPFASGGAVPGLLVRVSGVPLDRLASGIFLPAQATSTAR</sequence>
<keyword evidence="1" id="KW-0472">Membrane</keyword>
<evidence type="ECO:0000313" key="2">
    <source>
        <dbReference type="EMBL" id="MVN85552.1"/>
    </source>
</evidence>
<reference evidence="2 3" key="1">
    <citation type="submission" date="2019-12" db="EMBL/GenBank/DDBJ databases">
        <title>Deinococcus sp. HMF7620 Genome sequencing and assembly.</title>
        <authorList>
            <person name="Kang H."/>
            <person name="Kim H."/>
            <person name="Joh K."/>
        </authorList>
    </citation>
    <scope>NUCLEOTIDE SEQUENCE [LARGE SCALE GENOMIC DNA]</scope>
    <source>
        <strain evidence="2 3">HMF7620</strain>
    </source>
</reference>
<proteinExistence type="predicted"/>
<dbReference type="EMBL" id="WQLB01000002">
    <property type="protein sequence ID" value="MVN85552.1"/>
    <property type="molecule type" value="Genomic_DNA"/>
</dbReference>
<dbReference type="AlphaFoldDB" id="A0A7C9HPK4"/>
<dbReference type="Proteomes" id="UP000483286">
    <property type="component" value="Unassembled WGS sequence"/>
</dbReference>
<keyword evidence="1" id="KW-1133">Transmembrane helix</keyword>
<keyword evidence="1" id="KW-0812">Transmembrane</keyword>
<dbReference type="RefSeq" id="WP_157457562.1">
    <property type="nucleotide sequence ID" value="NZ_WQLB01000002.1"/>
</dbReference>
<gene>
    <name evidence="2" type="ORF">GO986_02095</name>
</gene>